<dbReference type="EMBL" id="JAMKFB020000008">
    <property type="protein sequence ID" value="KAL0186893.1"/>
    <property type="molecule type" value="Genomic_DNA"/>
</dbReference>
<accession>A0ABD0QKY9</accession>
<dbReference type="Proteomes" id="UP001529510">
    <property type="component" value="Unassembled WGS sequence"/>
</dbReference>
<dbReference type="Gene3D" id="3.90.79.10">
    <property type="entry name" value="Nucleoside Triphosphate Pyrophosphohydrolase"/>
    <property type="match status" value="1"/>
</dbReference>
<evidence type="ECO:0000313" key="2">
    <source>
        <dbReference type="Proteomes" id="UP001529510"/>
    </source>
</evidence>
<protein>
    <submittedName>
        <fullName evidence="1">Uncharacterized protein</fullName>
    </submittedName>
</protein>
<proteinExistence type="predicted"/>
<keyword evidence="2" id="KW-1185">Reference proteome</keyword>
<organism evidence="1 2">
    <name type="scientific">Cirrhinus mrigala</name>
    <name type="common">Mrigala</name>
    <dbReference type="NCBI Taxonomy" id="683832"/>
    <lineage>
        <taxon>Eukaryota</taxon>
        <taxon>Metazoa</taxon>
        <taxon>Chordata</taxon>
        <taxon>Craniata</taxon>
        <taxon>Vertebrata</taxon>
        <taxon>Euteleostomi</taxon>
        <taxon>Actinopterygii</taxon>
        <taxon>Neopterygii</taxon>
        <taxon>Teleostei</taxon>
        <taxon>Ostariophysi</taxon>
        <taxon>Cypriniformes</taxon>
        <taxon>Cyprinidae</taxon>
        <taxon>Labeoninae</taxon>
        <taxon>Labeonini</taxon>
        <taxon>Cirrhinus</taxon>
    </lineage>
</organism>
<sequence>CGLCLSEDWDPQLGVQNYPRKPVKKAPRVEQTLTCVVERQRAGEEMEYLLTQRPSK</sequence>
<dbReference type="AlphaFoldDB" id="A0ABD0QKY9"/>
<name>A0ABD0QKY9_CIRMR</name>
<feature type="non-terminal residue" evidence="1">
    <location>
        <position position="56"/>
    </location>
</feature>
<reference evidence="1 2" key="1">
    <citation type="submission" date="2024-05" db="EMBL/GenBank/DDBJ databases">
        <title>Genome sequencing and assembly of Indian major carp, Cirrhinus mrigala (Hamilton, 1822).</title>
        <authorList>
            <person name="Mohindra V."/>
            <person name="Chowdhury L.M."/>
            <person name="Lal K."/>
            <person name="Jena J.K."/>
        </authorList>
    </citation>
    <scope>NUCLEOTIDE SEQUENCE [LARGE SCALE GENOMIC DNA]</scope>
    <source>
        <strain evidence="1">CM1030</strain>
        <tissue evidence="1">Blood</tissue>
    </source>
</reference>
<gene>
    <name evidence="1" type="ORF">M9458_018563</name>
</gene>
<evidence type="ECO:0000313" key="1">
    <source>
        <dbReference type="EMBL" id="KAL0186893.1"/>
    </source>
</evidence>
<feature type="non-terminal residue" evidence="1">
    <location>
        <position position="1"/>
    </location>
</feature>
<comment type="caution">
    <text evidence="1">The sequence shown here is derived from an EMBL/GenBank/DDBJ whole genome shotgun (WGS) entry which is preliminary data.</text>
</comment>